<proteinExistence type="inferred from homology"/>
<evidence type="ECO:0000256" key="1">
    <source>
        <dbReference type="ARBA" id="ARBA00022478"/>
    </source>
</evidence>
<gene>
    <name evidence="6 16" type="primary">rpoB</name>
    <name evidence="16" type="ORF">DSY97_11780</name>
</gene>
<dbReference type="Gene3D" id="3.90.1110.10">
    <property type="entry name" value="RNA polymerase Rpb2, domain 2"/>
    <property type="match status" value="1"/>
</dbReference>
<dbReference type="EC" id="2.7.7.6" evidence="6 8"/>
<dbReference type="Pfam" id="PF04560">
    <property type="entry name" value="RNA_pol_Rpb2_7"/>
    <property type="match status" value="1"/>
</dbReference>
<dbReference type="InterPro" id="IPR042107">
    <property type="entry name" value="DNA-dir_RNA_pol_bsu_ext_1_sf"/>
</dbReference>
<dbReference type="Gene3D" id="2.30.150.10">
    <property type="entry name" value="DNA-directed RNA polymerase, beta subunit, external 1 domain"/>
    <property type="match status" value="1"/>
</dbReference>
<dbReference type="GO" id="GO:0003677">
    <property type="term" value="F:DNA binding"/>
    <property type="evidence" value="ECO:0007669"/>
    <property type="project" value="UniProtKB-UniRule"/>
</dbReference>
<feature type="domain" description="RNA polymerase Rpb2" evidence="12">
    <location>
        <begin position="176"/>
        <end position="227"/>
    </location>
</feature>
<dbReference type="InterPro" id="IPR019462">
    <property type="entry name" value="DNA-dir_RNA_pol_bsu_external_1"/>
</dbReference>
<feature type="domain" description="DNA-directed RNA polymerase beta subunit external 1" evidence="15">
    <location>
        <begin position="610"/>
        <end position="675"/>
    </location>
</feature>
<evidence type="ECO:0000259" key="14">
    <source>
        <dbReference type="Pfam" id="PF04565"/>
    </source>
</evidence>
<evidence type="ECO:0000313" key="16">
    <source>
        <dbReference type="EMBL" id="RTZ76532.1"/>
    </source>
</evidence>
<dbReference type="InterPro" id="IPR007121">
    <property type="entry name" value="RNA_pol_bsu_CS"/>
</dbReference>
<sequence>MPSTLENRHLIRRSFGSLTAPIKVPHLLKVQLDSFERFLQRDVPPDQREEKGLESVFRSVFPVSDFSGSSTLEYVHYRLGDPKYSVEECRVRGVTFACPVRAALRLIVWEKDSESEVKHIRDIKEQDIYLGELPLMTPTGSFIINGTERVIVSQMHKSPGVVFTHDKGKSHSSGKLLFSARVIPQRGSWLDFEFDAKDILYVRIDRRRKFHATILLKALGNTEEKLLEYFYPFEKLDLSEVKPGEDPEAQYYYRVLDPEILLNQRPQLPIADPKTGEVLVKSGQRINKRLLKKLENAKVKRLNVTLHELKGRIIARTLYKAGSEEILVPCNTALTAELLTTLVENDIKEVELLHIGPQNMGSTLSDTLALDKVTSPEQALIELYKKMKPGDPPTLEAAQMMLQNFFFKKERFSLSKVGRLKINQKLGLDDPLDNTVLTKVDIMETVKYLLELKEGHPNRMIDDIDHLGNRRVRSVGELLETQFRIGLVRMERTIKERMSLQDSDSMMLHDIVNAKPVAGAIHEFFGSSQLSQFMDQTNPLSEITHKRRLSALGPGGLTRERAGFDVRDVHSSHYGRICPIETPEGPNIGLIASLASFGRINDFGFIETPYLKVENGVVTDTVEYLSAIEEEKYSIAQANARLDKKKAFINDFITSRVGSDFSMVLKENIDYIDISPCQLVSVAASMIPFLEHDDANRALMGSNMQRQGVPLVKPKAPLVGTGIEHQAALDSGSCVVASRSGVVDNVDSGRIVIQADVDLSSEDSIVPANVDIYHLIKFRRSNQNTCINQRPIVKKGDRIKAGDVIADGSCTENGELALGQNINIAFMPWLGYNFEDSIMVSQRLMHEDTFTSVHIDVLDTVARDTKLGKEEITRDLPNVSEEALKNLDESGIIAVGTSVSSNDILVGKVTPKGETQLNPEEKLLRAIFGEKAGDVRDTSLRVPQGVDGVVTNVVVFNREGVERDERTRQIEQELLSSYEKDHYDEIRIVHNNLVNRILSVAEKKPLSADVLSIRGEVLVKKGTKISEEILHKIPLKSADGIQVTDKNINLKVGTFVRNALQQMYLLENVYQDRCEKVSKGDDLPPGVIRMIKVFIAIKRKLSVGDKMAGRHGNKGVVSTIQPVENMPFMEDGSPVDIVLNPLGVPSRMNVGQVLETHLGRVASGLGKKIEEFLEKNNPAKQIRSFLKNVYECQVAQKHFDSMDDQTFLEFVQKYKPGIHMATPVFDGAKESDIHRMAEMAGLSKSGQVWLYDGMTGERFSQKVTVGYAYILKLHHLVDEKIHARSIGPYSLVTQQPLGGKAQFGGQRFGEMEVWALEAYGAAYTLQELLTVKSDDVHGRNKIYESIVKGRHQLEPGIPESFKVLISELKSLCLNIELLQNLEEKEEEEESPEGMESPPASEEVTVNKAEEKISKAVSEESNEEIDTTEVTA</sequence>
<dbReference type="InterPro" id="IPR010243">
    <property type="entry name" value="RNA_pol_bsu_bac"/>
</dbReference>
<comment type="catalytic activity">
    <reaction evidence="5 6 8">
        <text>RNA(n) + a ribonucleoside 5'-triphosphate = RNA(n+1) + diphosphate</text>
        <dbReference type="Rhea" id="RHEA:21248"/>
        <dbReference type="Rhea" id="RHEA-COMP:14527"/>
        <dbReference type="Rhea" id="RHEA-COMP:17342"/>
        <dbReference type="ChEBI" id="CHEBI:33019"/>
        <dbReference type="ChEBI" id="CHEBI:61557"/>
        <dbReference type="ChEBI" id="CHEBI:140395"/>
        <dbReference type="EC" id="2.7.7.6"/>
    </reaction>
</comment>
<reference evidence="16 17" key="1">
    <citation type="submission" date="2018-06" db="EMBL/GenBank/DDBJ databases">
        <title>Combined omics and stable isotope probing to characterize newly discovered Mariana Back-Arc vent microbial communities.</title>
        <authorList>
            <person name="Trembath-Reichert E."/>
            <person name="Huber J.A."/>
        </authorList>
    </citation>
    <scope>NUCLEOTIDE SEQUENCE [LARGE SCALE GENOMIC DNA]</scope>
    <source>
        <strain evidence="16">MAG 63_1</strain>
    </source>
</reference>
<evidence type="ECO:0000256" key="8">
    <source>
        <dbReference type="RuleBase" id="RU363031"/>
    </source>
</evidence>
<dbReference type="InterPro" id="IPR007641">
    <property type="entry name" value="RNA_pol_Rpb2_7"/>
</dbReference>
<dbReference type="Gene3D" id="3.90.1100.10">
    <property type="match status" value="2"/>
</dbReference>
<dbReference type="GO" id="GO:0003899">
    <property type="term" value="F:DNA-directed RNA polymerase activity"/>
    <property type="evidence" value="ECO:0007669"/>
    <property type="project" value="UniProtKB-UniRule"/>
</dbReference>
<evidence type="ECO:0000256" key="7">
    <source>
        <dbReference type="RuleBase" id="RU000434"/>
    </source>
</evidence>
<feature type="domain" description="RNA polymerase Rpb2" evidence="14">
    <location>
        <begin position="532"/>
        <end position="599"/>
    </location>
</feature>
<evidence type="ECO:0000259" key="10">
    <source>
        <dbReference type="Pfam" id="PF00562"/>
    </source>
</evidence>
<evidence type="ECO:0000256" key="6">
    <source>
        <dbReference type="HAMAP-Rule" id="MF_01321"/>
    </source>
</evidence>
<name>A0A432FYZ3_9DELT</name>
<dbReference type="GO" id="GO:0000428">
    <property type="term" value="C:DNA-directed RNA polymerase complex"/>
    <property type="evidence" value="ECO:0007669"/>
    <property type="project" value="UniProtKB-KW"/>
</dbReference>
<evidence type="ECO:0000256" key="9">
    <source>
        <dbReference type="SAM" id="MobiDB-lite"/>
    </source>
</evidence>
<keyword evidence="3 6" id="KW-0548">Nucleotidyltransferase</keyword>
<dbReference type="HAMAP" id="MF_01321">
    <property type="entry name" value="RNApol_bact_RpoB"/>
    <property type="match status" value="1"/>
</dbReference>
<dbReference type="InterPro" id="IPR014724">
    <property type="entry name" value="RNA_pol_RPB2_OB-fold"/>
</dbReference>
<feature type="domain" description="RNA polymerase Rpb2" evidence="12">
    <location>
        <begin position="364"/>
        <end position="473"/>
    </location>
</feature>
<dbReference type="Proteomes" id="UP000286801">
    <property type="component" value="Unassembled WGS sequence"/>
</dbReference>
<feature type="region of interest" description="Disordered" evidence="9">
    <location>
        <begin position="1382"/>
        <end position="1431"/>
    </location>
</feature>
<evidence type="ECO:0000259" key="13">
    <source>
        <dbReference type="Pfam" id="PF04563"/>
    </source>
</evidence>
<dbReference type="CDD" id="cd00653">
    <property type="entry name" value="RNA_pol_B_RPB2"/>
    <property type="match status" value="1"/>
</dbReference>
<dbReference type="Pfam" id="PF00562">
    <property type="entry name" value="RNA_pol_Rpb2_6"/>
    <property type="match status" value="1"/>
</dbReference>
<dbReference type="SUPFAM" id="SSF64484">
    <property type="entry name" value="beta and beta-prime subunits of DNA dependent RNA-polymerase"/>
    <property type="match status" value="1"/>
</dbReference>
<evidence type="ECO:0000259" key="11">
    <source>
        <dbReference type="Pfam" id="PF04560"/>
    </source>
</evidence>
<dbReference type="InterPro" id="IPR007644">
    <property type="entry name" value="RNA_pol_bsu_protrusion"/>
</dbReference>
<dbReference type="Pfam" id="PF04565">
    <property type="entry name" value="RNA_pol_Rpb2_3"/>
    <property type="match status" value="1"/>
</dbReference>
<dbReference type="Pfam" id="PF04563">
    <property type="entry name" value="RNA_pol_Rpb2_1"/>
    <property type="match status" value="1"/>
</dbReference>
<evidence type="ECO:0000259" key="15">
    <source>
        <dbReference type="Pfam" id="PF10385"/>
    </source>
</evidence>
<evidence type="ECO:0000256" key="3">
    <source>
        <dbReference type="ARBA" id="ARBA00022695"/>
    </source>
</evidence>
<dbReference type="PROSITE" id="PS01166">
    <property type="entry name" value="RNA_POL_BETA"/>
    <property type="match status" value="1"/>
</dbReference>
<evidence type="ECO:0000256" key="4">
    <source>
        <dbReference type="ARBA" id="ARBA00023163"/>
    </source>
</evidence>
<dbReference type="Gene3D" id="3.90.1800.10">
    <property type="entry name" value="RNA polymerase alpha subunit dimerisation domain"/>
    <property type="match status" value="1"/>
</dbReference>
<comment type="function">
    <text evidence="6 8">DNA-dependent RNA polymerase catalyzes the transcription of DNA into RNA using the four ribonucleoside triphosphates as substrates.</text>
</comment>
<keyword evidence="1 6" id="KW-0240">DNA-directed RNA polymerase</keyword>
<evidence type="ECO:0000256" key="5">
    <source>
        <dbReference type="ARBA" id="ARBA00048552"/>
    </source>
</evidence>
<dbReference type="GO" id="GO:0006351">
    <property type="term" value="P:DNA-templated transcription"/>
    <property type="evidence" value="ECO:0007669"/>
    <property type="project" value="UniProtKB-UniRule"/>
</dbReference>
<dbReference type="InterPro" id="IPR037033">
    <property type="entry name" value="DNA-dir_RNAP_su2_hyb_sf"/>
</dbReference>
<feature type="domain" description="RNA polymerase Rpb2" evidence="11">
    <location>
        <begin position="1304"/>
        <end position="1378"/>
    </location>
</feature>
<feature type="compositionally biased region" description="Low complexity" evidence="9">
    <location>
        <begin position="1393"/>
        <end position="1402"/>
    </location>
</feature>
<feature type="domain" description="RNA polymerase beta subunit protrusion" evidence="13">
    <location>
        <begin position="27"/>
        <end position="517"/>
    </location>
</feature>
<dbReference type="InterPro" id="IPR007645">
    <property type="entry name" value="RNA_pol_Rpb2_3"/>
</dbReference>
<dbReference type="GO" id="GO:0032549">
    <property type="term" value="F:ribonucleoside binding"/>
    <property type="evidence" value="ECO:0007669"/>
    <property type="project" value="InterPro"/>
</dbReference>
<dbReference type="InterPro" id="IPR007120">
    <property type="entry name" value="DNA-dir_RNAP_su2_dom"/>
</dbReference>
<dbReference type="InterPro" id="IPR015712">
    <property type="entry name" value="DNA-dir_RNA_pol_su2"/>
</dbReference>
<dbReference type="NCBIfam" id="NF001616">
    <property type="entry name" value="PRK00405.1"/>
    <property type="match status" value="1"/>
</dbReference>
<evidence type="ECO:0000313" key="17">
    <source>
        <dbReference type="Proteomes" id="UP000286801"/>
    </source>
</evidence>
<comment type="similarity">
    <text evidence="6 7">Belongs to the RNA polymerase beta chain family.</text>
</comment>
<dbReference type="Pfam" id="PF04561">
    <property type="entry name" value="RNA_pol_Rpb2_2"/>
    <property type="match status" value="2"/>
</dbReference>
<dbReference type="NCBIfam" id="TIGR02013">
    <property type="entry name" value="rpoB"/>
    <property type="match status" value="1"/>
</dbReference>
<dbReference type="Gene3D" id="2.40.270.10">
    <property type="entry name" value="DNA-directed RNA polymerase, subunit 2, domain 6"/>
    <property type="match status" value="1"/>
</dbReference>
<evidence type="ECO:0000256" key="2">
    <source>
        <dbReference type="ARBA" id="ARBA00022679"/>
    </source>
</evidence>
<dbReference type="Pfam" id="PF10385">
    <property type="entry name" value="RNA_pol_Rpb2_45"/>
    <property type="match status" value="1"/>
</dbReference>
<dbReference type="Gene3D" id="2.40.50.150">
    <property type="match status" value="1"/>
</dbReference>
<accession>A0A432FYZ3</accession>
<dbReference type="PANTHER" id="PTHR20856">
    <property type="entry name" value="DNA-DIRECTED RNA POLYMERASE I SUBUNIT 2"/>
    <property type="match status" value="1"/>
</dbReference>
<protein>
    <recommendedName>
        <fullName evidence="6 8">DNA-directed RNA polymerase subunit beta</fullName>
        <shortName evidence="6">RNAP subunit beta</shortName>
        <ecNumber evidence="6 8">2.7.7.6</ecNumber>
    </recommendedName>
    <alternativeName>
        <fullName evidence="6">RNA polymerase subunit beta</fullName>
    </alternativeName>
    <alternativeName>
        <fullName evidence="6">Transcriptase subunit beta</fullName>
    </alternativeName>
</protein>
<organism evidence="16 17">
    <name type="scientific">SAR324 cluster bacterium</name>
    <dbReference type="NCBI Taxonomy" id="2024889"/>
    <lineage>
        <taxon>Bacteria</taxon>
        <taxon>Deltaproteobacteria</taxon>
        <taxon>SAR324 cluster</taxon>
    </lineage>
</organism>
<feature type="domain" description="DNA-directed RNA polymerase subunit 2 hybrid-binding" evidence="10">
    <location>
        <begin position="736"/>
        <end position="1302"/>
    </location>
</feature>
<dbReference type="Gene3D" id="2.40.50.100">
    <property type="match status" value="1"/>
</dbReference>
<dbReference type="InterPro" id="IPR037034">
    <property type="entry name" value="RNA_pol_Rpb2_2_sf"/>
</dbReference>
<dbReference type="InterPro" id="IPR007642">
    <property type="entry name" value="RNA_pol_Rpb2_2"/>
</dbReference>
<evidence type="ECO:0000259" key="12">
    <source>
        <dbReference type="Pfam" id="PF04561"/>
    </source>
</evidence>
<comment type="caution">
    <text evidence="16">The sequence shown here is derived from an EMBL/GenBank/DDBJ whole genome shotgun (WGS) entry which is preliminary data.</text>
</comment>
<comment type="subunit">
    <text evidence="6 8">The RNAP catalytic core consists of 2 alpha, 1 beta, 1 beta' and 1 omega subunit. When a sigma factor is associated with the core the holoenzyme is formed, which can initiate transcription.</text>
</comment>
<feature type="compositionally biased region" description="Basic and acidic residues" evidence="9">
    <location>
        <begin position="1407"/>
        <end position="1417"/>
    </location>
</feature>
<dbReference type="EMBL" id="QNZL01000313">
    <property type="protein sequence ID" value="RTZ76532.1"/>
    <property type="molecule type" value="Genomic_DNA"/>
</dbReference>
<keyword evidence="2 6" id="KW-0808">Transferase</keyword>
<keyword evidence="4 6" id="KW-0804">Transcription</keyword>
<dbReference type="FunFam" id="3.90.1800.10:FF:000001">
    <property type="entry name" value="DNA-directed RNA polymerase subunit beta"/>
    <property type="match status" value="1"/>
</dbReference>
<feature type="compositionally biased region" description="Acidic residues" evidence="9">
    <location>
        <begin position="1419"/>
        <end position="1431"/>
    </location>
</feature>
<feature type="compositionally biased region" description="Acidic residues" evidence="9">
    <location>
        <begin position="1383"/>
        <end position="1392"/>
    </location>
</feature>